<accession>A0ABR9QMZ4</accession>
<evidence type="ECO:0000313" key="3">
    <source>
        <dbReference type="Proteomes" id="UP001516662"/>
    </source>
</evidence>
<dbReference type="RefSeq" id="WP_193538832.1">
    <property type="nucleotide sequence ID" value="NZ_JADCLJ010000024.1"/>
</dbReference>
<organism evidence="2 3">
    <name type="scientific">Litchfieldia luteola</name>
    <dbReference type="NCBI Taxonomy" id="682179"/>
    <lineage>
        <taxon>Bacteria</taxon>
        <taxon>Bacillati</taxon>
        <taxon>Bacillota</taxon>
        <taxon>Bacilli</taxon>
        <taxon>Bacillales</taxon>
        <taxon>Bacillaceae</taxon>
        <taxon>Litchfieldia</taxon>
    </lineage>
</organism>
<evidence type="ECO:0000313" key="2">
    <source>
        <dbReference type="EMBL" id="MBE4909819.1"/>
    </source>
</evidence>
<keyword evidence="1" id="KW-0472">Membrane</keyword>
<protein>
    <submittedName>
        <fullName evidence="2">Uncharacterized protein</fullName>
    </submittedName>
</protein>
<dbReference type="EMBL" id="JADCLJ010000024">
    <property type="protein sequence ID" value="MBE4909819.1"/>
    <property type="molecule type" value="Genomic_DNA"/>
</dbReference>
<feature type="transmembrane region" description="Helical" evidence="1">
    <location>
        <begin position="40"/>
        <end position="60"/>
    </location>
</feature>
<feature type="transmembrane region" description="Helical" evidence="1">
    <location>
        <begin position="12"/>
        <end position="34"/>
    </location>
</feature>
<evidence type="ECO:0000256" key="1">
    <source>
        <dbReference type="SAM" id="Phobius"/>
    </source>
</evidence>
<gene>
    <name evidence="2" type="ORF">IMZ08_17430</name>
</gene>
<name>A0ABR9QMZ4_9BACI</name>
<proteinExistence type="predicted"/>
<keyword evidence="3" id="KW-1185">Reference proteome</keyword>
<keyword evidence="1" id="KW-1133">Transmembrane helix</keyword>
<reference evidence="2 3" key="1">
    <citation type="submission" date="2020-10" db="EMBL/GenBank/DDBJ databases">
        <title>Bacillus sp. HD4P25, an endophyte from a halophyte.</title>
        <authorList>
            <person name="Sun J.-Q."/>
        </authorList>
    </citation>
    <scope>NUCLEOTIDE SEQUENCE [LARGE SCALE GENOMIC DNA]</scope>
    <source>
        <strain evidence="2 3">YIM 93174</strain>
    </source>
</reference>
<dbReference type="Proteomes" id="UP001516662">
    <property type="component" value="Unassembled WGS sequence"/>
</dbReference>
<keyword evidence="1" id="KW-0812">Transmembrane</keyword>
<sequence length="74" mass="8545">MIKYNERFFMRLAILFFSISIISLLVPLYLSTLLEVNIKAFSLNVVSFCFGLHFLMVANYHRKVAKAKKGSNVQ</sequence>
<comment type="caution">
    <text evidence="2">The sequence shown here is derived from an EMBL/GenBank/DDBJ whole genome shotgun (WGS) entry which is preliminary data.</text>
</comment>